<evidence type="ECO:0000313" key="7">
    <source>
        <dbReference type="Proteomes" id="UP000195947"/>
    </source>
</evidence>
<dbReference type="Proteomes" id="UP000199686">
    <property type="component" value="Unassembled WGS sequence"/>
</dbReference>
<dbReference type="EMBL" id="FOQC01000063">
    <property type="protein sequence ID" value="SFI16139.1"/>
    <property type="molecule type" value="Genomic_DNA"/>
</dbReference>
<dbReference type="RefSeq" id="WP_068561455.1">
    <property type="nucleotide sequence ID" value="NZ_CP089787.1"/>
</dbReference>
<comment type="similarity">
    <text evidence="1">Belongs to the UPF0237 family.</text>
</comment>
<dbReference type="InterPro" id="IPR050990">
    <property type="entry name" value="UPF0237/GcvR_regulator"/>
</dbReference>
<dbReference type="InterPro" id="IPR002912">
    <property type="entry name" value="ACT_dom"/>
</dbReference>
<dbReference type="InterPro" id="IPR045865">
    <property type="entry name" value="ACT-like_dom_sf"/>
</dbReference>
<evidence type="ECO:0000313" key="6">
    <source>
        <dbReference type="EMBL" id="SFI16139.1"/>
    </source>
</evidence>
<dbReference type="EMBL" id="FJMZ01000025">
    <property type="protein sequence ID" value="CZQ96346.1"/>
    <property type="molecule type" value="Genomic_DNA"/>
</dbReference>
<organism evidence="5 9">
    <name type="scientific">Trichococcus flocculiformis</name>
    <dbReference type="NCBI Taxonomy" id="82803"/>
    <lineage>
        <taxon>Bacteria</taxon>
        <taxon>Bacillati</taxon>
        <taxon>Bacillota</taxon>
        <taxon>Bacilli</taxon>
        <taxon>Lactobacillales</taxon>
        <taxon>Carnobacteriaceae</taxon>
        <taxon>Trichococcus</taxon>
    </lineage>
</organism>
<reference evidence="6 8" key="2">
    <citation type="submission" date="2016-10" db="EMBL/GenBank/DDBJ databases">
        <authorList>
            <person name="Varghese N."/>
            <person name="Submissions S."/>
        </authorList>
    </citation>
    <scope>NUCLEOTIDE SEQUENCE [LARGE SCALE GENOMIC DNA]</scope>
    <source>
        <strain evidence="6 8">DSM 2094</strain>
    </source>
</reference>
<sequence length="89" mass="10033">MRAIMTVTGKDHTGIVASVSVELARLGVNILDISQTIMDEYFTMILMVELNEANNSVKEVKEAMKKVEEEQGLVIRLQAEDTFHAMHRI</sequence>
<dbReference type="PANTHER" id="PTHR34875">
    <property type="entry name" value="UPF0237 PROTEIN MJ1558"/>
    <property type="match status" value="1"/>
</dbReference>
<feature type="domain" description="ACT" evidence="3">
    <location>
        <begin position="4"/>
        <end position="82"/>
    </location>
</feature>
<keyword evidence="7" id="KW-1185">Reference proteome</keyword>
<evidence type="ECO:0000313" key="9">
    <source>
        <dbReference type="Proteomes" id="UP000589373"/>
    </source>
</evidence>
<evidence type="ECO:0000256" key="1">
    <source>
        <dbReference type="HAMAP-Rule" id="MF_01054"/>
    </source>
</evidence>
<keyword evidence="2" id="KW-0175">Coiled coil</keyword>
<dbReference type="NCBIfam" id="NF001220">
    <property type="entry name" value="PRK00194.1"/>
    <property type="match status" value="1"/>
</dbReference>
<dbReference type="Gene3D" id="3.30.70.260">
    <property type="match status" value="1"/>
</dbReference>
<evidence type="ECO:0000313" key="5">
    <source>
        <dbReference type="EMBL" id="NLD31851.1"/>
    </source>
</evidence>
<evidence type="ECO:0000313" key="4">
    <source>
        <dbReference type="EMBL" id="CZQ96346.1"/>
    </source>
</evidence>
<reference evidence="4 7" key="1">
    <citation type="submission" date="2016-02" db="EMBL/GenBank/DDBJ databases">
        <authorList>
            <person name="Strepis N."/>
        </authorList>
    </citation>
    <scope>NUCLEOTIDE SEQUENCE [LARGE SCALE GENOMIC DNA]</scope>
    <source>
        <strain evidence="4">Trichococcus flocculiformis</strain>
    </source>
</reference>
<name>A0A143YQ68_9LACT</name>
<dbReference type="AlphaFoldDB" id="A0A143YQ68"/>
<gene>
    <name evidence="5" type="ORF">GX662_06270</name>
    <name evidence="6" type="ORF">SAMN04488507_106311</name>
    <name evidence="4" type="ORF">TFLO_2066</name>
</gene>
<dbReference type="EMBL" id="JAAZCD010000141">
    <property type="protein sequence ID" value="NLD31851.1"/>
    <property type="molecule type" value="Genomic_DNA"/>
</dbReference>
<dbReference type="PANTHER" id="PTHR34875:SF6">
    <property type="entry name" value="UPF0237 PROTEIN MJ1558"/>
    <property type="match status" value="1"/>
</dbReference>
<dbReference type="Proteomes" id="UP000589373">
    <property type="component" value="Unassembled WGS sequence"/>
</dbReference>
<evidence type="ECO:0000313" key="8">
    <source>
        <dbReference type="Proteomes" id="UP000199686"/>
    </source>
</evidence>
<dbReference type="InterPro" id="IPR022986">
    <property type="entry name" value="UPF0237_ACT"/>
</dbReference>
<dbReference type="SUPFAM" id="SSF55021">
    <property type="entry name" value="ACT-like"/>
    <property type="match status" value="1"/>
</dbReference>
<proteinExistence type="inferred from homology"/>
<evidence type="ECO:0000256" key="2">
    <source>
        <dbReference type="SAM" id="Coils"/>
    </source>
</evidence>
<comment type="caution">
    <text evidence="5">The sequence shown here is derived from an EMBL/GenBank/DDBJ whole genome shotgun (WGS) entry which is preliminary data.</text>
</comment>
<dbReference type="CDD" id="cd04872">
    <property type="entry name" value="ACT_1ZPV"/>
    <property type="match status" value="1"/>
</dbReference>
<dbReference type="Pfam" id="PF13740">
    <property type="entry name" value="ACT_6"/>
    <property type="match status" value="1"/>
</dbReference>
<accession>A0A143YQ68</accession>
<dbReference type="STRING" id="82803.SAMN04488048_10858"/>
<dbReference type="OrthoDB" id="9803078at2"/>
<dbReference type="Proteomes" id="UP000195947">
    <property type="component" value="Unassembled WGS sequence"/>
</dbReference>
<protein>
    <recommendedName>
        <fullName evidence="1">UPF0237 protein GX662_06270</fullName>
    </recommendedName>
</protein>
<evidence type="ECO:0000259" key="3">
    <source>
        <dbReference type="PROSITE" id="PS51671"/>
    </source>
</evidence>
<dbReference type="PROSITE" id="PS51671">
    <property type="entry name" value="ACT"/>
    <property type="match status" value="1"/>
</dbReference>
<reference evidence="5 9" key="3">
    <citation type="journal article" date="2020" name="Biotechnol. Biofuels">
        <title>New insights from the biogas microbiome by comprehensive genome-resolved metagenomics of nearly 1600 species originating from multiple anaerobic digesters.</title>
        <authorList>
            <person name="Campanaro S."/>
            <person name="Treu L."/>
            <person name="Rodriguez-R L.M."/>
            <person name="Kovalovszki A."/>
            <person name="Ziels R.M."/>
            <person name="Maus I."/>
            <person name="Zhu X."/>
            <person name="Kougias P.G."/>
            <person name="Basile A."/>
            <person name="Luo G."/>
            <person name="Schluter A."/>
            <person name="Konstantinidis K.T."/>
            <person name="Angelidaki I."/>
        </authorList>
    </citation>
    <scope>NUCLEOTIDE SEQUENCE [LARGE SCALE GENOMIC DNA]</scope>
    <source>
        <strain evidence="5">AS07pgkLD_105</strain>
    </source>
</reference>
<dbReference type="HAMAP" id="MF_01054">
    <property type="entry name" value="UPF0237"/>
    <property type="match status" value="1"/>
</dbReference>
<feature type="coiled-coil region" evidence="2">
    <location>
        <begin position="50"/>
        <end position="80"/>
    </location>
</feature>